<evidence type="ECO:0000256" key="2">
    <source>
        <dbReference type="ARBA" id="ARBA00022578"/>
    </source>
</evidence>
<evidence type="ECO:0000313" key="7">
    <source>
        <dbReference type="EMBL" id="EGJ32975.1"/>
    </source>
</evidence>
<dbReference type="Pfam" id="PF01385">
    <property type="entry name" value="OrfB_IS605"/>
    <property type="match status" value="1"/>
</dbReference>
<evidence type="ECO:0000256" key="1">
    <source>
        <dbReference type="ARBA" id="ARBA00008761"/>
    </source>
</evidence>
<feature type="domain" description="Probable transposase IS891/IS1136/IS1341" evidence="6">
    <location>
        <begin position="175"/>
        <end position="287"/>
    </location>
</feature>
<evidence type="ECO:0000313" key="8">
    <source>
        <dbReference type="Proteomes" id="UP000003959"/>
    </source>
</evidence>
<dbReference type="InterPro" id="IPR010095">
    <property type="entry name" value="Cas12f1-like_TNB"/>
</dbReference>
<dbReference type="GO" id="GO:0006310">
    <property type="term" value="P:DNA recombination"/>
    <property type="evidence" value="ECO:0007669"/>
    <property type="project" value="UniProtKB-KW"/>
</dbReference>
<gene>
    <name evidence="7" type="ORF">LYNGBM3L_55610</name>
</gene>
<name>F4XR00_9CYAN</name>
<reference evidence="8" key="1">
    <citation type="journal article" date="2011" name="Proc. Natl. Acad. Sci. U.S.A.">
        <title>Genomic insights into the physiology and ecology of the marine filamentous cyanobacterium Lyngbya majuscula.</title>
        <authorList>
            <person name="Jones A.C."/>
            <person name="Monroe E.A."/>
            <person name="Podell S."/>
            <person name="Hess W.R."/>
            <person name="Klages S."/>
            <person name="Esquenazi E."/>
            <person name="Niessen S."/>
            <person name="Hoover H."/>
            <person name="Rothmann M."/>
            <person name="Lasken R.S."/>
            <person name="Yates J.R.III."/>
            <person name="Reinhardt R."/>
            <person name="Kube M."/>
            <person name="Burkart M.D."/>
            <person name="Allen E.E."/>
            <person name="Dorrestein P.C."/>
            <person name="Gerwick W.H."/>
            <person name="Gerwick L."/>
        </authorList>
    </citation>
    <scope>NUCLEOTIDE SEQUENCE [LARGE SCALE GENOMIC DNA]</scope>
    <source>
        <strain evidence="8">3L</strain>
    </source>
</reference>
<sequence>MYGCQQHLITTTPDNRAIIEFICSEANKLTNCGIYYCRQLLFKAGRYLTNADLDKIMKTNHHFKAMRSACAQQTLHGVIESFKSYKALNKLYKKGQLANKPRVPNYRKKGGLAVVSYPARWVKLIKGQLKFTLGKQIKAWFGIDHFLLPMPSNIDYKAIKEYRFVPRNGCLYLEFVYERTAPEAVTQTGEVLGIDPGLNNWLTCVSTTGKSFILDGRKVKSQNQWYNKRVGAIKKGKSRDYWDEHLAFLIEKRNRQMRDNVNKAARFIVNWCLRNNVSTVVFGWNKRNKDSINIGKKNNQQFVQIPTAKLKSRIEQLCIEYGIKFVETEESYTSKASFLDRDFLPTLGGKPVREACPSGLGWKESGRRVRRGLYKSGKGELINADCNGAANILRKVSTQLEFSLAEVGRAVLNLPQRYKLDSLSRSYREALRRGATHGEFNSPMESAPSVVLTREATSA</sequence>
<dbReference type="Proteomes" id="UP000003959">
    <property type="component" value="Unassembled WGS sequence"/>
</dbReference>
<dbReference type="InterPro" id="IPR001959">
    <property type="entry name" value="Transposase"/>
</dbReference>
<dbReference type="RefSeq" id="WP_008183299.1">
    <property type="nucleotide sequence ID" value="NZ_GL890874.1"/>
</dbReference>
<keyword evidence="2" id="KW-0815">Transposition</keyword>
<keyword evidence="3" id="KW-0238">DNA-binding</keyword>
<dbReference type="EMBL" id="GL890874">
    <property type="protein sequence ID" value="EGJ32975.1"/>
    <property type="molecule type" value="Genomic_DNA"/>
</dbReference>
<protein>
    <submittedName>
        <fullName evidence="7">Transposase, IS605 OrfB family, central region</fullName>
    </submittedName>
</protein>
<dbReference type="NCBIfam" id="TIGR01766">
    <property type="entry name" value="IS200/IS605 family accessory protein TnpB-like domain"/>
    <property type="match status" value="1"/>
</dbReference>
<evidence type="ECO:0000256" key="4">
    <source>
        <dbReference type="ARBA" id="ARBA00023172"/>
    </source>
</evidence>
<evidence type="ECO:0000256" key="3">
    <source>
        <dbReference type="ARBA" id="ARBA00023125"/>
    </source>
</evidence>
<evidence type="ECO:0000256" key="5">
    <source>
        <dbReference type="SAM" id="MobiDB-lite"/>
    </source>
</evidence>
<dbReference type="NCBIfam" id="NF040570">
    <property type="entry name" value="guided_TnpB"/>
    <property type="match status" value="1"/>
</dbReference>
<dbReference type="GO" id="GO:0032196">
    <property type="term" value="P:transposition"/>
    <property type="evidence" value="ECO:0007669"/>
    <property type="project" value="UniProtKB-KW"/>
</dbReference>
<dbReference type="HOGENOM" id="CLU_032903_16_0_3"/>
<accession>F4XR00</accession>
<keyword evidence="8" id="KW-1185">Reference proteome</keyword>
<evidence type="ECO:0000259" key="6">
    <source>
        <dbReference type="Pfam" id="PF01385"/>
    </source>
</evidence>
<keyword evidence="4" id="KW-0233">DNA recombination</keyword>
<proteinExistence type="inferred from homology"/>
<comment type="similarity">
    <text evidence="1">In the C-terminal section; belongs to the transposase 35 family.</text>
</comment>
<feature type="region of interest" description="Disordered" evidence="5">
    <location>
        <begin position="438"/>
        <end position="459"/>
    </location>
</feature>
<organism evidence="7 8">
    <name type="scientific">Moorena producens 3L</name>
    <dbReference type="NCBI Taxonomy" id="489825"/>
    <lineage>
        <taxon>Bacteria</taxon>
        <taxon>Bacillati</taxon>
        <taxon>Cyanobacteriota</taxon>
        <taxon>Cyanophyceae</taxon>
        <taxon>Coleofasciculales</taxon>
        <taxon>Coleofasciculaceae</taxon>
        <taxon>Moorena</taxon>
    </lineage>
</organism>
<dbReference type="GO" id="GO:0003677">
    <property type="term" value="F:DNA binding"/>
    <property type="evidence" value="ECO:0007669"/>
    <property type="project" value="UniProtKB-KW"/>
</dbReference>
<dbReference type="eggNOG" id="COG0675">
    <property type="taxonomic scope" value="Bacteria"/>
</dbReference>
<dbReference type="AlphaFoldDB" id="F4XR00"/>